<feature type="transmembrane region" description="Helical" evidence="5">
    <location>
        <begin position="200"/>
        <end position="220"/>
    </location>
</feature>
<name>F0WFN8_9STRA</name>
<feature type="transmembrane region" description="Helical" evidence="5">
    <location>
        <begin position="12"/>
        <end position="32"/>
    </location>
</feature>
<dbReference type="PANTHER" id="PTHR21324:SF2">
    <property type="entry name" value="EG:22E5.9 PROTEIN"/>
    <property type="match status" value="1"/>
</dbReference>
<protein>
    <submittedName>
        <fullName evidence="7">Uncharacterized protein AlNc14C84G5422</fullName>
    </submittedName>
</protein>
<keyword evidence="4 5" id="KW-0472">Membrane</keyword>
<evidence type="ECO:0000256" key="2">
    <source>
        <dbReference type="ARBA" id="ARBA00022692"/>
    </source>
</evidence>
<feature type="transmembrane region" description="Helical" evidence="5">
    <location>
        <begin position="102"/>
        <end position="126"/>
    </location>
</feature>
<evidence type="ECO:0000313" key="7">
    <source>
        <dbReference type="EMBL" id="CCA20020.1"/>
    </source>
</evidence>
<dbReference type="EMBL" id="FR824129">
    <property type="protein sequence ID" value="CCA20020.1"/>
    <property type="molecule type" value="Genomic_DNA"/>
</dbReference>
<feature type="transmembrane region" description="Helical" evidence="5">
    <location>
        <begin position="138"/>
        <end position="157"/>
    </location>
</feature>
<dbReference type="PANTHER" id="PTHR21324">
    <property type="entry name" value="FASTING-INDUCIBLE INTEGRAL MEMBRANE PROTEIN TM6P1-RELATED"/>
    <property type="match status" value="1"/>
</dbReference>
<evidence type="ECO:0000256" key="5">
    <source>
        <dbReference type="SAM" id="Phobius"/>
    </source>
</evidence>
<reference evidence="7" key="2">
    <citation type="submission" date="2011-02" db="EMBL/GenBank/DDBJ databases">
        <authorList>
            <person name="MacLean D."/>
        </authorList>
    </citation>
    <scope>NUCLEOTIDE SEQUENCE</scope>
</reference>
<dbReference type="InterPro" id="IPR050911">
    <property type="entry name" value="DRAM/TMEM150_Autophagy_Mod"/>
</dbReference>
<accession>F0WFN8</accession>
<evidence type="ECO:0000256" key="4">
    <source>
        <dbReference type="ARBA" id="ARBA00023136"/>
    </source>
</evidence>
<sequence length="297" mass="33431">MFSEMAMRYGRLSAIIAGVMTITTLITCYIIARVQDRYMSGLKWPYFSDIGRDSPACYVFIAGLTIIAITLCIVWYYNTIIQRCIIHELVEKASIQGKAKSLFRICNVSVTCAILSTFGLPILSIFNAPYPVLHTASAKWFFCLETIALFANTYVSWRIYRFTNASSGSLDTFNEETELSSSLTSEESIKSRKRTFRIQIVAMAVFTVAFFVYIVIGSFVHCPSLTINECLERDLGDEYCMEEMRNDAVYTLLDNCEEKFAIVQTVAVAQLISIVTLLGYCLSFLAHSTMGNTKASY</sequence>
<keyword evidence="2 5" id="KW-0812">Transmembrane</keyword>
<evidence type="ECO:0000256" key="3">
    <source>
        <dbReference type="ARBA" id="ARBA00022989"/>
    </source>
</evidence>
<dbReference type="AlphaFoldDB" id="F0WFN8"/>
<organism evidence="7">
    <name type="scientific">Albugo laibachii Nc14</name>
    <dbReference type="NCBI Taxonomy" id="890382"/>
    <lineage>
        <taxon>Eukaryota</taxon>
        <taxon>Sar</taxon>
        <taxon>Stramenopiles</taxon>
        <taxon>Oomycota</taxon>
        <taxon>Peronosporomycetes</taxon>
        <taxon>Albuginales</taxon>
        <taxon>Albuginaceae</taxon>
        <taxon>Albugo</taxon>
    </lineage>
</organism>
<dbReference type="InterPro" id="IPR019402">
    <property type="entry name" value="CWH43_N"/>
</dbReference>
<dbReference type="HOGENOM" id="CLU_073737_0_0_1"/>
<dbReference type="Pfam" id="PF10277">
    <property type="entry name" value="Frag1"/>
    <property type="match status" value="1"/>
</dbReference>
<keyword evidence="3 5" id="KW-1133">Transmembrane helix</keyword>
<feature type="transmembrane region" description="Helical" evidence="5">
    <location>
        <begin position="58"/>
        <end position="77"/>
    </location>
</feature>
<feature type="domain" description="CWH43-like N-terminal" evidence="6">
    <location>
        <begin position="14"/>
        <end position="284"/>
    </location>
</feature>
<feature type="transmembrane region" description="Helical" evidence="5">
    <location>
        <begin position="261"/>
        <end position="286"/>
    </location>
</feature>
<gene>
    <name evidence="7" type="primary">AlNc14C84G5422</name>
    <name evidence="7" type="ORF">ALNC14_061630</name>
</gene>
<evidence type="ECO:0000259" key="6">
    <source>
        <dbReference type="Pfam" id="PF10277"/>
    </source>
</evidence>
<proteinExistence type="predicted"/>
<reference evidence="7" key="1">
    <citation type="journal article" date="2011" name="PLoS Biol.">
        <title>Gene gain and loss during evolution of obligate parasitism in the white rust pathogen of Arabidopsis thaliana.</title>
        <authorList>
            <person name="Kemen E."/>
            <person name="Gardiner A."/>
            <person name="Schultz-Larsen T."/>
            <person name="Kemen A.C."/>
            <person name="Balmuth A.L."/>
            <person name="Robert-Seilaniantz A."/>
            <person name="Bailey K."/>
            <person name="Holub E."/>
            <person name="Studholme D.J."/>
            <person name="Maclean D."/>
            <person name="Jones J.D."/>
        </authorList>
    </citation>
    <scope>NUCLEOTIDE SEQUENCE</scope>
</reference>
<comment type="subcellular location">
    <subcellularLocation>
        <location evidence="1">Endomembrane system</location>
        <topology evidence="1">Multi-pass membrane protein</topology>
    </subcellularLocation>
</comment>
<dbReference type="GO" id="GO:0012505">
    <property type="term" value="C:endomembrane system"/>
    <property type="evidence" value="ECO:0007669"/>
    <property type="project" value="UniProtKB-SubCell"/>
</dbReference>
<evidence type="ECO:0000256" key="1">
    <source>
        <dbReference type="ARBA" id="ARBA00004127"/>
    </source>
</evidence>